<accession>A0A7Y9GMY3</accession>
<protein>
    <submittedName>
        <fullName evidence="1">Uncharacterized protein</fullName>
    </submittedName>
</protein>
<dbReference type="AlphaFoldDB" id="A0A7Y9GMY3"/>
<evidence type="ECO:0000313" key="2">
    <source>
        <dbReference type="Proteomes" id="UP000576969"/>
    </source>
</evidence>
<comment type="caution">
    <text evidence="1">The sequence shown here is derived from an EMBL/GenBank/DDBJ whole genome shotgun (WGS) entry which is preliminary data.</text>
</comment>
<reference evidence="1 2" key="1">
    <citation type="submission" date="2020-07" db="EMBL/GenBank/DDBJ databases">
        <title>Sequencing the genomes of 1000 actinobacteria strains.</title>
        <authorList>
            <person name="Klenk H.-P."/>
        </authorList>
    </citation>
    <scope>NUCLEOTIDE SEQUENCE [LARGE SCALE GENOMIC DNA]</scope>
    <source>
        <strain evidence="1 2">DSM 24662</strain>
    </source>
</reference>
<evidence type="ECO:0000313" key="1">
    <source>
        <dbReference type="EMBL" id="NYE19453.1"/>
    </source>
</evidence>
<dbReference type="RefSeq" id="WP_179488809.1">
    <property type="nucleotide sequence ID" value="NZ_JACCBV010000001.1"/>
</dbReference>
<keyword evidence="2" id="KW-1185">Reference proteome</keyword>
<dbReference type="Proteomes" id="UP000576969">
    <property type="component" value="Unassembled WGS sequence"/>
</dbReference>
<gene>
    <name evidence="1" type="ORF">BJ991_001481</name>
</gene>
<name>A0A7Y9GMY3_9MICO</name>
<dbReference type="EMBL" id="JACCBV010000001">
    <property type="protein sequence ID" value="NYE19453.1"/>
    <property type="molecule type" value="Genomic_DNA"/>
</dbReference>
<sequence length="97" mass="11294">MRTRITTTGVLPRDQWDAFQKRAARYQRSALRDFHVRVGRYIRQNVDGERLHFSVVYELEGEWRLYDIEQDIDNVVGRATVELGGRVDPATSELVGD</sequence>
<proteinExistence type="predicted"/>
<organism evidence="1 2">
    <name type="scientific">Microbacterium immunditiarum</name>
    <dbReference type="NCBI Taxonomy" id="337480"/>
    <lineage>
        <taxon>Bacteria</taxon>
        <taxon>Bacillati</taxon>
        <taxon>Actinomycetota</taxon>
        <taxon>Actinomycetes</taxon>
        <taxon>Micrococcales</taxon>
        <taxon>Microbacteriaceae</taxon>
        <taxon>Microbacterium</taxon>
    </lineage>
</organism>